<protein>
    <submittedName>
        <fullName evidence="2">Uncharacterized protein</fullName>
    </submittedName>
</protein>
<evidence type="ECO:0000256" key="1">
    <source>
        <dbReference type="SAM" id="MobiDB-lite"/>
    </source>
</evidence>
<comment type="caution">
    <text evidence="2">The sequence shown here is derived from an EMBL/GenBank/DDBJ whole genome shotgun (WGS) entry which is preliminary data.</text>
</comment>
<keyword evidence="3" id="KW-1185">Reference proteome</keyword>
<evidence type="ECO:0000313" key="3">
    <source>
        <dbReference type="Proteomes" id="UP001221142"/>
    </source>
</evidence>
<feature type="region of interest" description="Disordered" evidence="1">
    <location>
        <begin position="259"/>
        <end position="304"/>
    </location>
</feature>
<accession>A0AAD7B3Y4</accession>
<reference evidence="2" key="1">
    <citation type="submission" date="2023-03" db="EMBL/GenBank/DDBJ databases">
        <title>Massive genome expansion in bonnet fungi (Mycena s.s.) driven by repeated elements and novel gene families across ecological guilds.</title>
        <authorList>
            <consortium name="Lawrence Berkeley National Laboratory"/>
            <person name="Harder C.B."/>
            <person name="Miyauchi S."/>
            <person name="Viragh M."/>
            <person name="Kuo A."/>
            <person name="Thoen E."/>
            <person name="Andreopoulos B."/>
            <person name="Lu D."/>
            <person name="Skrede I."/>
            <person name="Drula E."/>
            <person name="Henrissat B."/>
            <person name="Morin E."/>
            <person name="Kohler A."/>
            <person name="Barry K."/>
            <person name="LaButti K."/>
            <person name="Morin E."/>
            <person name="Salamov A."/>
            <person name="Lipzen A."/>
            <person name="Mereny Z."/>
            <person name="Hegedus B."/>
            <person name="Baldrian P."/>
            <person name="Stursova M."/>
            <person name="Weitz H."/>
            <person name="Taylor A."/>
            <person name="Grigoriev I.V."/>
            <person name="Nagy L.G."/>
            <person name="Martin F."/>
            <person name="Kauserud H."/>
        </authorList>
    </citation>
    <scope>NUCLEOTIDE SEQUENCE</scope>
    <source>
        <strain evidence="2">9284</strain>
    </source>
</reference>
<dbReference type="Proteomes" id="UP001221142">
    <property type="component" value="Unassembled WGS sequence"/>
</dbReference>
<organism evidence="2 3">
    <name type="scientific">Roridomyces roridus</name>
    <dbReference type="NCBI Taxonomy" id="1738132"/>
    <lineage>
        <taxon>Eukaryota</taxon>
        <taxon>Fungi</taxon>
        <taxon>Dikarya</taxon>
        <taxon>Basidiomycota</taxon>
        <taxon>Agaricomycotina</taxon>
        <taxon>Agaricomycetes</taxon>
        <taxon>Agaricomycetidae</taxon>
        <taxon>Agaricales</taxon>
        <taxon>Marasmiineae</taxon>
        <taxon>Mycenaceae</taxon>
        <taxon>Roridomyces</taxon>
    </lineage>
</organism>
<dbReference type="AlphaFoldDB" id="A0AAD7B3Y4"/>
<gene>
    <name evidence="2" type="ORF">FB45DRAFT_1122664</name>
</gene>
<proteinExistence type="predicted"/>
<dbReference type="EMBL" id="JARKIF010000037">
    <property type="protein sequence ID" value="KAJ7609957.1"/>
    <property type="molecule type" value="Genomic_DNA"/>
</dbReference>
<evidence type="ECO:0000313" key="2">
    <source>
        <dbReference type="EMBL" id="KAJ7609957.1"/>
    </source>
</evidence>
<name>A0AAD7B3Y4_9AGAR</name>
<feature type="compositionally biased region" description="Basic residues" evidence="1">
    <location>
        <begin position="261"/>
        <end position="281"/>
    </location>
</feature>
<sequence length="379" mass="42337">MCERDNRHNIKDPQTSTWFKLRVYNLKLEPLSLRFLTRRGELSRAGEIWSWSIGVPQNTVSTYFVDSSRRLKAGGHKTRMLSRSDLERWCEPPWQPNQLAAPGSTVPYLLFFSTVAATSGLRTGALLTDHPSGRNAPRNIWTIEPSPHTAHLIPSLNLGISDVLRKKADTSISLSLDANAGLTMNLDGSTTKVVERFQILQKHFGDHRGQAPLRRGIQQAASPVPVAEETVNASSITTHGGTTISRTGEIRVRERLWRSTAPRRRATRSTRWRRSGSKRHAGALCSRPLHSQCPSSRRRVGVHRRPLAKRDHRVNQGGEYDEEFPGHRAGVKHGVGDCVHDGGWARIQSSNADPQARKLNWPHCQLMKISTGIYGMDGA</sequence>